<gene>
    <name evidence="10" type="ORF">NliqN6_0647</name>
</gene>
<evidence type="ECO:0000256" key="3">
    <source>
        <dbReference type="ARBA" id="ARBA00022490"/>
    </source>
</evidence>
<sequence length="714" mass="78580">MYREHHLPNPQLGLPRIAFIEFIRKRYISIISDIDAASIDKLSQWTGERFFKEGKTELSREFVEYEKDIELRKKGIERLHATSIPYHANISKKKRSADPYPADDTNGKEEIFVGEALGLVMISHGQDMSRNGVGDRQYAERLEKFGRARCKIAMIQDEYAGRIGDGYILGMENALNIVQDYQALRKKLDSRRLALDAATRKLNASKKDSRALEDEVESAQARFEEIQEDVMARMATVQESEAALVTELSDLLEAELDFANQYQTILLDLKKEWGNGAKPDTNRPRSKSTSAVPKASLPRTLSVPKISSPAKRPGLLPSRQSSFQQNESEEDEKKQNGSKNRERSQSNVSAGSRTKSFIGSFGAFGKKDKNASSQAERRFPTMKQYGSLNDDDDAPQHSLRRRDTELSDASDDQEPDLHGELDKFSSHGRDRSYSNTTKMDHVPVRLVSKSRTPIRSNAHHVRVLFEYSGNAADELTMQTGDIITVTKEVSPDWWIGENALGQSGLFPSAYTEYHDAVTDDNGDNFDYDDDDTEELEDEPTTTANIPPPLPSVARPRALPPRVSSVYASSTSRLDAPTSTRASDSGAGTDSSRSLINSRPALSASNRLTSSTSAASPGKKAPPPLPPTRRMTQTGGTVSSTGTNSPVDSPFESPIENGGPVHRMVMPAGLGVPLASKKASYTGSPFGGSDDEHGVTDSTRSRATVSQCMTCGCDE</sequence>
<dbReference type="Gene3D" id="2.30.30.40">
    <property type="entry name" value="SH3 Domains"/>
    <property type="match status" value="1"/>
</dbReference>
<dbReference type="GO" id="GO:0051666">
    <property type="term" value="P:actin cortical patch localization"/>
    <property type="evidence" value="ECO:0007669"/>
    <property type="project" value="InterPro"/>
</dbReference>
<evidence type="ECO:0000256" key="4">
    <source>
        <dbReference type="ARBA" id="ARBA00023212"/>
    </source>
</evidence>
<dbReference type="SUPFAM" id="SSF50044">
    <property type="entry name" value="SH3-domain"/>
    <property type="match status" value="1"/>
</dbReference>
<dbReference type="InterPro" id="IPR027267">
    <property type="entry name" value="AH/BAR_dom_sf"/>
</dbReference>
<evidence type="ECO:0000313" key="10">
    <source>
        <dbReference type="EMBL" id="GHJ84245.1"/>
    </source>
</evidence>
<dbReference type="PROSITE" id="PS50002">
    <property type="entry name" value="SH3"/>
    <property type="match status" value="1"/>
</dbReference>
<evidence type="ECO:0000256" key="6">
    <source>
        <dbReference type="SAM" id="Coils"/>
    </source>
</evidence>
<dbReference type="InterPro" id="IPR004148">
    <property type="entry name" value="BAR_dom"/>
</dbReference>
<dbReference type="Pfam" id="PF14604">
    <property type="entry name" value="SH3_9"/>
    <property type="match status" value="1"/>
</dbReference>
<evidence type="ECO:0000256" key="2">
    <source>
        <dbReference type="ARBA" id="ARBA00022443"/>
    </source>
</evidence>
<dbReference type="Gene3D" id="1.20.1270.60">
    <property type="entry name" value="Arfaptin homology (AH) domain/BAR domain"/>
    <property type="match status" value="1"/>
</dbReference>
<evidence type="ECO:0000256" key="5">
    <source>
        <dbReference type="PROSITE-ProRule" id="PRU00192"/>
    </source>
</evidence>
<dbReference type="PANTHER" id="PTHR47174:SF3">
    <property type="entry name" value="BRIDGING INTEGRATOR 3"/>
    <property type="match status" value="1"/>
</dbReference>
<dbReference type="InterPro" id="IPR046982">
    <property type="entry name" value="BIN3/RVS161-like"/>
</dbReference>
<dbReference type="AlphaFoldDB" id="A0A8H3TNC2"/>
<feature type="domain" description="SH3" evidence="8">
    <location>
        <begin position="456"/>
        <end position="516"/>
    </location>
</feature>
<dbReference type="EMBL" id="BLZA01000007">
    <property type="protein sequence ID" value="GHJ84245.1"/>
    <property type="molecule type" value="Genomic_DNA"/>
</dbReference>
<dbReference type="GO" id="GO:0097320">
    <property type="term" value="P:plasma membrane tubulation"/>
    <property type="evidence" value="ECO:0007669"/>
    <property type="project" value="TreeGrafter"/>
</dbReference>
<feature type="domain" description="BAR" evidence="9">
    <location>
        <begin position="47"/>
        <end position="282"/>
    </location>
</feature>
<dbReference type="PANTHER" id="PTHR47174">
    <property type="entry name" value="BRIDGING INTEGRATOR 3"/>
    <property type="match status" value="1"/>
</dbReference>
<evidence type="ECO:0000259" key="9">
    <source>
        <dbReference type="PROSITE" id="PS51021"/>
    </source>
</evidence>
<dbReference type="OrthoDB" id="10263741at2759"/>
<dbReference type="CDD" id="cd00174">
    <property type="entry name" value="SH3"/>
    <property type="match status" value="1"/>
</dbReference>
<dbReference type="Proteomes" id="UP000620104">
    <property type="component" value="Unassembled WGS sequence"/>
</dbReference>
<feature type="region of interest" description="Disordered" evidence="7">
    <location>
        <begin position="517"/>
        <end position="663"/>
    </location>
</feature>
<evidence type="ECO:0000259" key="8">
    <source>
        <dbReference type="PROSITE" id="PS50002"/>
    </source>
</evidence>
<feature type="compositionally biased region" description="Polar residues" evidence="7">
    <location>
        <begin position="565"/>
        <end position="596"/>
    </location>
</feature>
<feature type="compositionally biased region" description="Basic and acidic residues" evidence="7">
    <location>
        <begin position="365"/>
        <end position="379"/>
    </location>
</feature>
<feature type="compositionally biased region" description="Polar residues" evidence="7">
    <location>
        <begin position="345"/>
        <end position="357"/>
    </location>
</feature>
<organism evidence="10 11">
    <name type="scientific">Naganishia liquefaciens</name>
    <dbReference type="NCBI Taxonomy" id="104408"/>
    <lineage>
        <taxon>Eukaryota</taxon>
        <taxon>Fungi</taxon>
        <taxon>Dikarya</taxon>
        <taxon>Basidiomycota</taxon>
        <taxon>Agaricomycotina</taxon>
        <taxon>Tremellomycetes</taxon>
        <taxon>Filobasidiales</taxon>
        <taxon>Filobasidiaceae</taxon>
        <taxon>Naganishia</taxon>
    </lineage>
</organism>
<keyword evidence="6" id="KW-0175">Coiled coil</keyword>
<feature type="compositionally biased region" description="Acidic residues" evidence="7">
    <location>
        <begin position="518"/>
        <end position="539"/>
    </location>
</feature>
<reference evidence="10" key="1">
    <citation type="submission" date="2020-07" db="EMBL/GenBank/DDBJ databases">
        <title>Draft Genome Sequence of a Deep-Sea Yeast, Naganishia (Cryptococcus) liquefaciens strain N6.</title>
        <authorList>
            <person name="Han Y.W."/>
            <person name="Kajitani R."/>
            <person name="Morimoto H."/>
            <person name="Parhat M."/>
            <person name="Tsubouchi H."/>
            <person name="Bakenova O."/>
            <person name="Ogata M."/>
            <person name="Argunhan B."/>
            <person name="Aoki R."/>
            <person name="Kajiwara S."/>
            <person name="Itoh T."/>
            <person name="Iwasaki H."/>
        </authorList>
    </citation>
    <scope>NUCLEOTIDE SEQUENCE</scope>
    <source>
        <strain evidence="10">N6</strain>
    </source>
</reference>
<comment type="caution">
    <text evidence="10">The sequence shown here is derived from an EMBL/GenBank/DDBJ whole genome shotgun (WGS) entry which is preliminary data.</text>
</comment>
<dbReference type="PROSITE" id="PS51021">
    <property type="entry name" value="BAR"/>
    <property type="match status" value="1"/>
</dbReference>
<dbReference type="GO" id="GO:0006897">
    <property type="term" value="P:endocytosis"/>
    <property type="evidence" value="ECO:0007669"/>
    <property type="project" value="InterPro"/>
</dbReference>
<feature type="compositionally biased region" description="Low complexity" evidence="7">
    <location>
        <begin position="631"/>
        <end position="644"/>
    </location>
</feature>
<name>A0A8H3TNC2_9TREE</name>
<evidence type="ECO:0000256" key="1">
    <source>
        <dbReference type="ARBA" id="ARBA00004245"/>
    </source>
</evidence>
<proteinExistence type="predicted"/>
<evidence type="ECO:0000256" key="7">
    <source>
        <dbReference type="SAM" id="MobiDB-lite"/>
    </source>
</evidence>
<dbReference type="SMART" id="SM00721">
    <property type="entry name" value="BAR"/>
    <property type="match status" value="1"/>
</dbReference>
<dbReference type="SMART" id="SM00326">
    <property type="entry name" value="SH3"/>
    <property type="match status" value="1"/>
</dbReference>
<evidence type="ECO:0000313" key="11">
    <source>
        <dbReference type="Proteomes" id="UP000620104"/>
    </source>
</evidence>
<dbReference type="InterPro" id="IPR001452">
    <property type="entry name" value="SH3_domain"/>
</dbReference>
<feature type="region of interest" description="Disordered" evidence="7">
    <location>
        <begin position="273"/>
        <end position="440"/>
    </location>
</feature>
<dbReference type="SUPFAM" id="SSF103657">
    <property type="entry name" value="BAR/IMD domain-like"/>
    <property type="match status" value="1"/>
</dbReference>
<dbReference type="GO" id="GO:0005737">
    <property type="term" value="C:cytoplasm"/>
    <property type="evidence" value="ECO:0007669"/>
    <property type="project" value="InterPro"/>
</dbReference>
<keyword evidence="2 5" id="KW-0728">SH3 domain</keyword>
<feature type="compositionally biased region" description="Basic and acidic residues" evidence="7">
    <location>
        <begin position="415"/>
        <end position="440"/>
    </location>
</feature>
<dbReference type="InterPro" id="IPR036028">
    <property type="entry name" value="SH3-like_dom_sf"/>
</dbReference>
<comment type="subcellular location">
    <subcellularLocation>
        <location evidence="1">Cytoplasm</location>
        <location evidence="1">Cytoskeleton</location>
    </subcellularLocation>
</comment>
<feature type="coiled-coil region" evidence="6">
    <location>
        <begin position="171"/>
        <end position="229"/>
    </location>
</feature>
<dbReference type="GO" id="GO:0015629">
    <property type="term" value="C:actin cytoskeleton"/>
    <property type="evidence" value="ECO:0007669"/>
    <property type="project" value="TreeGrafter"/>
</dbReference>
<protein>
    <recommendedName>
        <fullName evidence="12">SH3 domain-containing protein</fullName>
    </recommendedName>
</protein>
<feature type="compositionally biased region" description="Low complexity" evidence="7">
    <location>
        <begin position="608"/>
        <end position="618"/>
    </location>
</feature>
<accession>A0A8H3TNC2</accession>
<keyword evidence="4" id="KW-0206">Cytoskeleton</keyword>
<feature type="region of interest" description="Disordered" evidence="7">
    <location>
        <begin position="682"/>
        <end position="702"/>
    </location>
</feature>
<keyword evidence="11" id="KW-1185">Reference proteome</keyword>
<feature type="compositionally biased region" description="Basic and acidic residues" evidence="7">
    <location>
        <begin position="331"/>
        <end position="344"/>
    </location>
</feature>
<dbReference type="Pfam" id="PF03114">
    <property type="entry name" value="BAR"/>
    <property type="match status" value="1"/>
</dbReference>
<dbReference type="GO" id="GO:0008289">
    <property type="term" value="F:lipid binding"/>
    <property type="evidence" value="ECO:0007669"/>
    <property type="project" value="TreeGrafter"/>
</dbReference>
<keyword evidence="3" id="KW-0963">Cytoplasm</keyword>
<evidence type="ECO:0008006" key="12">
    <source>
        <dbReference type="Google" id="ProtNLM"/>
    </source>
</evidence>